<keyword evidence="5 6" id="KW-0472">Membrane</keyword>
<dbReference type="Proteomes" id="UP000472676">
    <property type="component" value="Unassembled WGS sequence"/>
</dbReference>
<evidence type="ECO:0000256" key="3">
    <source>
        <dbReference type="ARBA" id="ARBA00022692"/>
    </source>
</evidence>
<evidence type="ECO:0000256" key="1">
    <source>
        <dbReference type="ARBA" id="ARBA00004141"/>
    </source>
</evidence>
<dbReference type="AlphaFoldDB" id="A0A6M2BPR9"/>
<comment type="similarity">
    <text evidence="2">Belongs to the autoinducer-2 exporter (AI-2E) (TC 2.A.86) family.</text>
</comment>
<keyword evidence="3 6" id="KW-0812">Transmembrane</keyword>
<comment type="caution">
    <text evidence="7">The sequence shown here is derived from an EMBL/GenBank/DDBJ whole genome shotgun (WGS) entry which is preliminary data.</text>
</comment>
<evidence type="ECO:0000256" key="6">
    <source>
        <dbReference type="SAM" id="Phobius"/>
    </source>
</evidence>
<gene>
    <name evidence="7" type="ORF">G7Y85_07365</name>
</gene>
<keyword evidence="8" id="KW-1185">Reference proteome</keyword>
<evidence type="ECO:0000256" key="4">
    <source>
        <dbReference type="ARBA" id="ARBA00022989"/>
    </source>
</evidence>
<evidence type="ECO:0000313" key="7">
    <source>
        <dbReference type="EMBL" id="NGY04576.1"/>
    </source>
</evidence>
<dbReference type="EMBL" id="JAAMOW010000003">
    <property type="protein sequence ID" value="NGY04576.1"/>
    <property type="molecule type" value="Genomic_DNA"/>
</dbReference>
<reference evidence="7 8" key="1">
    <citation type="journal article" date="2014" name="Int. J. Syst. Evol. Microbiol.">
        <title>Solimonas terrae sp. nov., isolated from soil.</title>
        <authorList>
            <person name="Kim S.J."/>
            <person name="Moon J.Y."/>
            <person name="Weon H.Y."/>
            <person name="Ahn J.H."/>
            <person name="Chen W.M."/>
            <person name="Kwon S.W."/>
        </authorList>
    </citation>
    <scope>NUCLEOTIDE SEQUENCE [LARGE SCALE GENOMIC DNA]</scope>
    <source>
        <strain evidence="7 8">KIS83-12</strain>
    </source>
</reference>
<feature type="transmembrane region" description="Helical" evidence="6">
    <location>
        <begin position="232"/>
        <end position="251"/>
    </location>
</feature>
<evidence type="ECO:0000256" key="5">
    <source>
        <dbReference type="ARBA" id="ARBA00023136"/>
    </source>
</evidence>
<comment type="subcellular location">
    <subcellularLocation>
        <location evidence="1">Membrane</location>
        <topology evidence="1">Multi-pass membrane protein</topology>
    </subcellularLocation>
</comment>
<feature type="transmembrane region" description="Helical" evidence="6">
    <location>
        <begin position="300"/>
        <end position="330"/>
    </location>
</feature>
<feature type="transmembrane region" description="Helical" evidence="6">
    <location>
        <begin position="65"/>
        <end position="90"/>
    </location>
</feature>
<organism evidence="7 8">
    <name type="scientific">Solimonas terrae</name>
    <dbReference type="NCBI Taxonomy" id="1396819"/>
    <lineage>
        <taxon>Bacteria</taxon>
        <taxon>Pseudomonadati</taxon>
        <taxon>Pseudomonadota</taxon>
        <taxon>Gammaproteobacteria</taxon>
        <taxon>Nevskiales</taxon>
        <taxon>Nevskiaceae</taxon>
        <taxon>Solimonas</taxon>
    </lineage>
</organism>
<proteinExistence type="inferred from homology"/>
<dbReference type="RefSeq" id="WP_166254222.1">
    <property type="nucleotide sequence ID" value="NZ_JAAMOW010000003.1"/>
</dbReference>
<evidence type="ECO:0000313" key="8">
    <source>
        <dbReference type="Proteomes" id="UP000472676"/>
    </source>
</evidence>
<accession>A0A6M2BPR9</accession>
<sequence length="340" mass="36788">MNNAPTRHVSSCDLAAWGISAAALILIIELHLLPALLAGLLVFQLVDVLTPWLRVSALGRDGPRLLAVTLIATLVITALAAAGLGAVAFLRNSADSLPILMQKMAQIMEDARTHLPESLLAYVPEDADALRIKLVEWLRQHAGSLQLAGRDFGRSFVHVLMGMIIGALLSLQKATPRAEQRPLSTAITGYAARLATAFRRVVFAQAWISAINTLFTWLYLDLVLPLFGVHLPLSKTLVAITFFAGLLPILGNLISNSAIIIVSFSKGLPIAAASLGYLIVIHKLEYFLNARIIGANIRAAAWELLIAMLVMEAAFGIPGLIAAPIFYAYFKEVMREKDLV</sequence>
<evidence type="ECO:0000256" key="2">
    <source>
        <dbReference type="ARBA" id="ARBA00009773"/>
    </source>
</evidence>
<feature type="transmembrane region" description="Helical" evidence="6">
    <location>
        <begin position="201"/>
        <end position="220"/>
    </location>
</feature>
<dbReference type="Pfam" id="PF01594">
    <property type="entry name" value="AI-2E_transport"/>
    <property type="match status" value="1"/>
</dbReference>
<name>A0A6M2BPR9_9GAMM</name>
<dbReference type="GO" id="GO:0016020">
    <property type="term" value="C:membrane"/>
    <property type="evidence" value="ECO:0007669"/>
    <property type="project" value="UniProtKB-SubCell"/>
</dbReference>
<protein>
    <submittedName>
        <fullName evidence="7">AI-2E family transporter</fullName>
    </submittedName>
</protein>
<dbReference type="InterPro" id="IPR002549">
    <property type="entry name" value="AI-2E-like"/>
</dbReference>
<keyword evidence="4 6" id="KW-1133">Transmembrane helix</keyword>
<feature type="transmembrane region" description="Helical" evidence="6">
    <location>
        <begin position="258"/>
        <end position="280"/>
    </location>
</feature>